<sequence length="391" mass="44229">MALIKCYECGAMVSDKATTCPHCGAPLVKEAANDSSNPPYRQFYIDEQPTLSFGEAIYSALIKNYVNFSGRARRSEYWYYSLFDVLVSIITYFIPSPTIEVWGQPVSLLYCLFWLALFLPMLSVSVRRLHDIGKNGWNILTFYLIPPITIFLIINSNPYAVLGWTVGCIIYIIRLVIWLCRDSSEEENDYGPSPKYMQVPTSKPISKPTSKPTPSPTIAEDNSSYAPTANNSRPLRGMSGAHLEAMRDIQELKEQDGSKKEIVEEIKKTHQQFLAEQERKESETKKEDKRPTLSPASSLMTDPHPKKTDTPADTKQAVGKDSRKQILQGILQAVGAYVIFLMCLLLLGSLFPQSKGLHYYANGFYAWFGWQPFKDAPAFQQYPLIDLWGND</sequence>
<dbReference type="PANTHER" id="PTHR34980:SF2">
    <property type="entry name" value="INNER MEMBRANE PROTEIN YHAH-RELATED"/>
    <property type="match status" value="1"/>
</dbReference>
<accession>A0A9D2KRU8</accession>
<keyword evidence="2" id="KW-1133">Transmembrane helix</keyword>
<keyword evidence="2" id="KW-0812">Transmembrane</keyword>
<dbReference type="EMBL" id="DWZE01000016">
    <property type="protein sequence ID" value="HJA82622.1"/>
    <property type="molecule type" value="Genomic_DNA"/>
</dbReference>
<dbReference type="Pfam" id="PF13240">
    <property type="entry name" value="Zn_Ribbon_1"/>
    <property type="match status" value="1"/>
</dbReference>
<comment type="caution">
    <text evidence="4">The sequence shown here is derived from an EMBL/GenBank/DDBJ whole genome shotgun (WGS) entry which is preliminary data.</text>
</comment>
<proteinExistence type="predicted"/>
<feature type="transmembrane region" description="Helical" evidence="2">
    <location>
        <begin position="136"/>
        <end position="154"/>
    </location>
</feature>
<dbReference type="GO" id="GO:0005886">
    <property type="term" value="C:plasma membrane"/>
    <property type="evidence" value="ECO:0007669"/>
    <property type="project" value="TreeGrafter"/>
</dbReference>
<feature type="transmembrane region" description="Helical" evidence="2">
    <location>
        <begin position="106"/>
        <end position="124"/>
    </location>
</feature>
<evidence type="ECO:0000256" key="1">
    <source>
        <dbReference type="SAM" id="MobiDB-lite"/>
    </source>
</evidence>
<dbReference type="AlphaFoldDB" id="A0A9D2KRU8"/>
<evidence type="ECO:0000313" key="4">
    <source>
        <dbReference type="EMBL" id="HJA82622.1"/>
    </source>
</evidence>
<feature type="region of interest" description="Disordered" evidence="1">
    <location>
        <begin position="188"/>
        <end position="237"/>
    </location>
</feature>
<dbReference type="Pfam" id="PF05656">
    <property type="entry name" value="DUF805"/>
    <property type="match status" value="1"/>
</dbReference>
<feature type="compositionally biased region" description="Low complexity" evidence="1">
    <location>
        <begin position="200"/>
        <end position="218"/>
    </location>
</feature>
<reference evidence="4" key="1">
    <citation type="journal article" date="2021" name="PeerJ">
        <title>Extensive microbial diversity within the chicken gut microbiome revealed by metagenomics and culture.</title>
        <authorList>
            <person name="Gilroy R."/>
            <person name="Ravi A."/>
            <person name="Getino M."/>
            <person name="Pursley I."/>
            <person name="Horton D.L."/>
            <person name="Alikhan N.F."/>
            <person name="Baker D."/>
            <person name="Gharbi K."/>
            <person name="Hall N."/>
            <person name="Watson M."/>
            <person name="Adriaenssens E.M."/>
            <person name="Foster-Nyarko E."/>
            <person name="Jarju S."/>
            <person name="Secka A."/>
            <person name="Antonio M."/>
            <person name="Oren A."/>
            <person name="Chaudhuri R.R."/>
            <person name="La Ragione R."/>
            <person name="Hildebrand F."/>
            <person name="Pallen M.J."/>
        </authorList>
    </citation>
    <scope>NUCLEOTIDE SEQUENCE</scope>
    <source>
        <strain evidence="4">ChiHecec1B25-7008</strain>
    </source>
</reference>
<keyword evidence="2" id="KW-0472">Membrane</keyword>
<protein>
    <submittedName>
        <fullName evidence="4">DUF805 domain-containing protein</fullName>
    </submittedName>
</protein>
<dbReference type="Proteomes" id="UP000823860">
    <property type="component" value="Unassembled WGS sequence"/>
</dbReference>
<feature type="compositionally biased region" description="Polar residues" evidence="1">
    <location>
        <begin position="220"/>
        <end position="233"/>
    </location>
</feature>
<evidence type="ECO:0000259" key="3">
    <source>
        <dbReference type="Pfam" id="PF13240"/>
    </source>
</evidence>
<dbReference type="PANTHER" id="PTHR34980">
    <property type="entry name" value="INNER MEMBRANE PROTEIN-RELATED-RELATED"/>
    <property type="match status" value="1"/>
</dbReference>
<reference evidence="4" key="2">
    <citation type="submission" date="2021-04" db="EMBL/GenBank/DDBJ databases">
        <authorList>
            <person name="Gilroy R."/>
        </authorList>
    </citation>
    <scope>NUCLEOTIDE SEQUENCE</scope>
    <source>
        <strain evidence="4">ChiHecec1B25-7008</strain>
    </source>
</reference>
<dbReference type="InterPro" id="IPR008523">
    <property type="entry name" value="DUF805"/>
</dbReference>
<evidence type="ECO:0000313" key="5">
    <source>
        <dbReference type="Proteomes" id="UP000823860"/>
    </source>
</evidence>
<name>A0A9D2KRU8_9BACE</name>
<evidence type="ECO:0000256" key="2">
    <source>
        <dbReference type="SAM" id="Phobius"/>
    </source>
</evidence>
<feature type="transmembrane region" description="Helical" evidence="2">
    <location>
        <begin position="160"/>
        <end position="180"/>
    </location>
</feature>
<feature type="region of interest" description="Disordered" evidence="1">
    <location>
        <begin position="272"/>
        <end position="319"/>
    </location>
</feature>
<feature type="compositionally biased region" description="Basic and acidic residues" evidence="1">
    <location>
        <begin position="276"/>
        <end position="291"/>
    </location>
</feature>
<gene>
    <name evidence="4" type="ORF">H9785_01405</name>
</gene>
<organism evidence="4 5">
    <name type="scientific">Candidatus Bacteroides intestinavium</name>
    <dbReference type="NCBI Taxonomy" id="2838469"/>
    <lineage>
        <taxon>Bacteria</taxon>
        <taxon>Pseudomonadati</taxon>
        <taxon>Bacteroidota</taxon>
        <taxon>Bacteroidia</taxon>
        <taxon>Bacteroidales</taxon>
        <taxon>Bacteroidaceae</taxon>
        <taxon>Bacteroides</taxon>
    </lineage>
</organism>
<feature type="compositionally biased region" description="Basic and acidic residues" evidence="1">
    <location>
        <begin position="303"/>
        <end position="319"/>
    </location>
</feature>
<dbReference type="InterPro" id="IPR026870">
    <property type="entry name" value="Zinc_ribbon_dom"/>
</dbReference>
<feature type="transmembrane region" description="Helical" evidence="2">
    <location>
        <begin position="330"/>
        <end position="351"/>
    </location>
</feature>
<feature type="transmembrane region" description="Helical" evidence="2">
    <location>
        <begin position="77"/>
        <end position="94"/>
    </location>
</feature>
<feature type="domain" description="Zinc-ribbon" evidence="3">
    <location>
        <begin position="5"/>
        <end position="27"/>
    </location>
</feature>